<dbReference type="RefSeq" id="WP_097011327.1">
    <property type="nucleotide sequence ID" value="NZ_LT907975.1"/>
</dbReference>
<organism evidence="2 3">
    <name type="scientific">Pseudodesulfovibrio profundus</name>
    <dbReference type="NCBI Taxonomy" id="57320"/>
    <lineage>
        <taxon>Bacteria</taxon>
        <taxon>Pseudomonadati</taxon>
        <taxon>Thermodesulfobacteriota</taxon>
        <taxon>Desulfovibrionia</taxon>
        <taxon>Desulfovibrionales</taxon>
        <taxon>Desulfovibrionaceae</taxon>
    </lineage>
</organism>
<dbReference type="OrthoDB" id="9797363at2"/>
<reference evidence="3" key="1">
    <citation type="submission" date="2017-09" db="EMBL/GenBank/DDBJ databases">
        <authorList>
            <person name="Regsiter A."/>
            <person name="William W."/>
        </authorList>
    </citation>
    <scope>NUCLEOTIDE SEQUENCE [LARGE SCALE GENOMIC DNA]</scope>
    <source>
        <strain evidence="3">500-1</strain>
    </source>
</reference>
<dbReference type="Proteomes" id="UP000219215">
    <property type="component" value="Chromosome DPRO"/>
</dbReference>
<keyword evidence="3" id="KW-1185">Reference proteome</keyword>
<dbReference type="InterPro" id="IPR014263">
    <property type="entry name" value="Methanolan_biosynth_EpsI"/>
</dbReference>
<accession>A0A2C8F673</accession>
<dbReference type="EMBL" id="LT907975">
    <property type="protein sequence ID" value="SOB58224.1"/>
    <property type="molecule type" value="Genomic_DNA"/>
</dbReference>
<gene>
    <name evidence="2" type="ORF">DPRO_1334</name>
</gene>
<evidence type="ECO:0000259" key="1">
    <source>
        <dbReference type="Pfam" id="PF11984"/>
    </source>
</evidence>
<proteinExistence type="predicted"/>
<dbReference type="AlphaFoldDB" id="A0A2C8F673"/>
<evidence type="ECO:0000313" key="2">
    <source>
        <dbReference type="EMBL" id="SOB58224.1"/>
    </source>
</evidence>
<dbReference type="Pfam" id="PF11984">
    <property type="entry name" value="DUF3485"/>
    <property type="match status" value="1"/>
</dbReference>
<name>A0A2C8F673_9BACT</name>
<dbReference type="KEGG" id="pprf:DPRO_1334"/>
<evidence type="ECO:0000313" key="3">
    <source>
        <dbReference type="Proteomes" id="UP000219215"/>
    </source>
</evidence>
<feature type="domain" description="Methanolan biosynthesis EpsI" evidence="1">
    <location>
        <begin position="5"/>
        <end position="206"/>
    </location>
</feature>
<protein>
    <recommendedName>
        <fullName evidence="1">Methanolan biosynthesis EpsI domain-containing protein</fullName>
    </recommendedName>
</protein>
<sequence>MNSRILIVCVLLIAAGAYVHFVKPQPVFLEKPLRQFPLVVGDWTMSRSDTFSQEILDVLRPTDYMSRNYVDSNGQVVSLYMGYHGGRQGDGGIHSPRNCLPGAGWYLDSTEAITVQAGEKGTIDIVNTVMSKGPTTLSFYYWFQVRGNVLNDEYSLKLAEVWNTLSAQRKDAAFIRISMPVESRDNGRTDAMDRFVNDFYPVIHEYLPH</sequence>
<dbReference type="NCBIfam" id="TIGR02914">
    <property type="entry name" value="EpsI_fam"/>
    <property type="match status" value="1"/>
</dbReference>